<dbReference type="PANTHER" id="PTHR33164:SF89">
    <property type="entry name" value="MARR FAMILY REGULATORY PROTEIN"/>
    <property type="match status" value="1"/>
</dbReference>
<protein>
    <recommendedName>
        <fullName evidence="1">HTH marR-type domain-containing protein</fullName>
    </recommendedName>
</protein>
<name>A0ABP4C902_9ACTN</name>
<evidence type="ECO:0000259" key="1">
    <source>
        <dbReference type="PROSITE" id="PS50995"/>
    </source>
</evidence>
<sequence length="166" mass="17601">MSTPAGPAGEPAPGSRPRGIAFLLSQVGAHAAQRFAERVGELGVSPSDVGLLRLISAEPGRSQRSLAEDLGVVPSRVVALVDALERKGLVERRRSPRDRRNQELHLTAEGARVMAAMPSLAPAHEDEICAPLDREQRALLASLLEALAAHHALAPGVHPGYRRPSS</sequence>
<evidence type="ECO:0000313" key="2">
    <source>
        <dbReference type="EMBL" id="GAA0961539.1"/>
    </source>
</evidence>
<accession>A0ABP4C902</accession>
<dbReference type="InterPro" id="IPR039422">
    <property type="entry name" value="MarR/SlyA-like"/>
</dbReference>
<dbReference type="Gene3D" id="1.10.10.10">
    <property type="entry name" value="Winged helix-like DNA-binding domain superfamily/Winged helix DNA-binding domain"/>
    <property type="match status" value="1"/>
</dbReference>
<dbReference type="SMART" id="SM00347">
    <property type="entry name" value="HTH_MARR"/>
    <property type="match status" value="1"/>
</dbReference>
<comment type="caution">
    <text evidence="2">The sequence shown here is derived from an EMBL/GenBank/DDBJ whole genome shotgun (WGS) entry which is preliminary data.</text>
</comment>
<dbReference type="InterPro" id="IPR036388">
    <property type="entry name" value="WH-like_DNA-bd_sf"/>
</dbReference>
<dbReference type="Pfam" id="PF12802">
    <property type="entry name" value="MarR_2"/>
    <property type="match status" value="1"/>
</dbReference>
<dbReference type="PANTHER" id="PTHR33164">
    <property type="entry name" value="TRANSCRIPTIONAL REGULATOR, MARR FAMILY"/>
    <property type="match status" value="1"/>
</dbReference>
<evidence type="ECO:0000313" key="3">
    <source>
        <dbReference type="Proteomes" id="UP001500665"/>
    </source>
</evidence>
<dbReference type="EMBL" id="BAAAHH010000026">
    <property type="protein sequence ID" value="GAA0961539.1"/>
    <property type="molecule type" value="Genomic_DNA"/>
</dbReference>
<dbReference type="InterPro" id="IPR000835">
    <property type="entry name" value="HTH_MarR-typ"/>
</dbReference>
<dbReference type="PRINTS" id="PR00598">
    <property type="entry name" value="HTHMARR"/>
</dbReference>
<feature type="domain" description="HTH marR-type" evidence="1">
    <location>
        <begin position="17"/>
        <end position="149"/>
    </location>
</feature>
<dbReference type="InterPro" id="IPR036390">
    <property type="entry name" value="WH_DNA-bd_sf"/>
</dbReference>
<dbReference type="Proteomes" id="UP001500665">
    <property type="component" value="Unassembled WGS sequence"/>
</dbReference>
<dbReference type="SUPFAM" id="SSF46785">
    <property type="entry name" value="Winged helix' DNA-binding domain"/>
    <property type="match status" value="1"/>
</dbReference>
<gene>
    <name evidence="2" type="ORF">GCM10009550_54240</name>
</gene>
<keyword evidence="3" id="KW-1185">Reference proteome</keyword>
<dbReference type="RefSeq" id="WP_344243804.1">
    <property type="nucleotide sequence ID" value="NZ_BAAAHH010000026.1"/>
</dbReference>
<proteinExistence type="predicted"/>
<organism evidence="2 3">
    <name type="scientific">Actinocorallia libanotica</name>
    <dbReference type="NCBI Taxonomy" id="46162"/>
    <lineage>
        <taxon>Bacteria</taxon>
        <taxon>Bacillati</taxon>
        <taxon>Actinomycetota</taxon>
        <taxon>Actinomycetes</taxon>
        <taxon>Streptosporangiales</taxon>
        <taxon>Thermomonosporaceae</taxon>
        <taxon>Actinocorallia</taxon>
    </lineage>
</organism>
<reference evidence="3" key="1">
    <citation type="journal article" date="2019" name="Int. J. Syst. Evol. Microbiol.">
        <title>The Global Catalogue of Microorganisms (GCM) 10K type strain sequencing project: providing services to taxonomists for standard genome sequencing and annotation.</title>
        <authorList>
            <consortium name="The Broad Institute Genomics Platform"/>
            <consortium name="The Broad Institute Genome Sequencing Center for Infectious Disease"/>
            <person name="Wu L."/>
            <person name="Ma J."/>
        </authorList>
    </citation>
    <scope>NUCLEOTIDE SEQUENCE [LARGE SCALE GENOMIC DNA]</scope>
    <source>
        <strain evidence="3">JCM 10696</strain>
    </source>
</reference>
<dbReference type="PROSITE" id="PS50995">
    <property type="entry name" value="HTH_MARR_2"/>
    <property type="match status" value="1"/>
</dbReference>